<reference evidence="1" key="2">
    <citation type="journal article" date="2015" name="Data Brief">
        <title>Shoot transcriptome of the giant reed, Arundo donax.</title>
        <authorList>
            <person name="Barrero R.A."/>
            <person name="Guerrero F.D."/>
            <person name="Moolhuijzen P."/>
            <person name="Goolsby J.A."/>
            <person name="Tidwell J."/>
            <person name="Bellgard S.E."/>
            <person name="Bellgard M.I."/>
        </authorList>
    </citation>
    <scope>NUCLEOTIDE SEQUENCE</scope>
    <source>
        <tissue evidence="1">Shoot tissue taken approximately 20 cm above the soil surface</tissue>
    </source>
</reference>
<accession>A0A0A9D491</accession>
<organism evidence="1">
    <name type="scientific">Arundo donax</name>
    <name type="common">Giant reed</name>
    <name type="synonym">Donax arundinaceus</name>
    <dbReference type="NCBI Taxonomy" id="35708"/>
    <lineage>
        <taxon>Eukaryota</taxon>
        <taxon>Viridiplantae</taxon>
        <taxon>Streptophyta</taxon>
        <taxon>Embryophyta</taxon>
        <taxon>Tracheophyta</taxon>
        <taxon>Spermatophyta</taxon>
        <taxon>Magnoliopsida</taxon>
        <taxon>Liliopsida</taxon>
        <taxon>Poales</taxon>
        <taxon>Poaceae</taxon>
        <taxon>PACMAD clade</taxon>
        <taxon>Arundinoideae</taxon>
        <taxon>Arundineae</taxon>
        <taxon>Arundo</taxon>
    </lineage>
</organism>
<proteinExistence type="predicted"/>
<sequence length="61" mass="7056">MAFIDGDQALLEAGAVILGINSRHSVWILRLIRIALFWDSNFCVLLERLYTWMYVLLTDKA</sequence>
<reference evidence="1" key="1">
    <citation type="submission" date="2014-09" db="EMBL/GenBank/DDBJ databases">
        <authorList>
            <person name="Magalhaes I.L.F."/>
            <person name="Oliveira U."/>
            <person name="Santos F.R."/>
            <person name="Vidigal T.H.D.A."/>
            <person name="Brescovit A.D."/>
            <person name="Santos A.J."/>
        </authorList>
    </citation>
    <scope>NUCLEOTIDE SEQUENCE</scope>
    <source>
        <tissue evidence="1">Shoot tissue taken approximately 20 cm above the soil surface</tissue>
    </source>
</reference>
<dbReference type="AlphaFoldDB" id="A0A0A9D491"/>
<evidence type="ECO:0000313" key="1">
    <source>
        <dbReference type="EMBL" id="JAD80475.1"/>
    </source>
</evidence>
<name>A0A0A9D491_ARUDO</name>
<protein>
    <submittedName>
        <fullName evidence="1">Uncharacterized protein</fullName>
    </submittedName>
</protein>
<dbReference type="EMBL" id="GBRH01217420">
    <property type="protein sequence ID" value="JAD80475.1"/>
    <property type="molecule type" value="Transcribed_RNA"/>
</dbReference>